<keyword evidence="1" id="KW-0175">Coiled coil</keyword>
<feature type="transmembrane region" description="Helical" evidence="2">
    <location>
        <begin position="91"/>
        <end position="114"/>
    </location>
</feature>
<evidence type="ECO:0000313" key="3">
    <source>
        <dbReference type="EMBL" id="DAF49207.1"/>
    </source>
</evidence>
<proteinExistence type="predicted"/>
<protein>
    <submittedName>
        <fullName evidence="3">Protein phosphatase 1 regulatory subunit SMOOTH MUSCLE CELL, SIGNALING</fullName>
    </submittedName>
</protein>
<feature type="coiled-coil region" evidence="1">
    <location>
        <begin position="34"/>
        <end position="71"/>
    </location>
</feature>
<evidence type="ECO:0000256" key="2">
    <source>
        <dbReference type="SAM" id="Phobius"/>
    </source>
</evidence>
<keyword evidence="2" id="KW-0812">Transmembrane</keyword>
<sequence>MEAARVIKLVGGGADALRTAIESGVMSVEARRMAERVLRENEILKRRLREAEAENRDLKVLNRKYREMEMHTIQTAVDAQEGAQARRDWHVTITVTLFAAGAMAAMLLTVAALLR</sequence>
<name>A0A8S5SEY7_9CAUD</name>
<keyword evidence="2" id="KW-0472">Membrane</keyword>
<accession>A0A8S5SEY7</accession>
<keyword evidence="2" id="KW-1133">Transmembrane helix</keyword>
<reference evidence="3" key="1">
    <citation type="journal article" date="2021" name="Proc. Natl. Acad. Sci. U.S.A.">
        <title>A Catalog of Tens of Thousands of Viruses from Human Metagenomes Reveals Hidden Associations with Chronic Diseases.</title>
        <authorList>
            <person name="Tisza M.J."/>
            <person name="Buck C.B."/>
        </authorList>
    </citation>
    <scope>NUCLEOTIDE SEQUENCE</scope>
    <source>
        <strain evidence="3">CtrNG92</strain>
    </source>
</reference>
<evidence type="ECO:0000256" key="1">
    <source>
        <dbReference type="SAM" id="Coils"/>
    </source>
</evidence>
<organism evidence="3">
    <name type="scientific">Caudovirales sp. ctrNG92</name>
    <dbReference type="NCBI Taxonomy" id="2827638"/>
    <lineage>
        <taxon>Viruses</taxon>
        <taxon>Duplodnaviria</taxon>
        <taxon>Heunggongvirae</taxon>
        <taxon>Uroviricota</taxon>
        <taxon>Caudoviricetes</taxon>
    </lineage>
</organism>
<dbReference type="EMBL" id="BK032578">
    <property type="protein sequence ID" value="DAF49207.1"/>
    <property type="molecule type" value="Genomic_DNA"/>
</dbReference>